<evidence type="ECO:0000256" key="4">
    <source>
        <dbReference type="ARBA" id="ARBA00022679"/>
    </source>
</evidence>
<name>A0A3B3ZDV5_9GOBI</name>
<keyword evidence="4" id="KW-0808">Transferase</keyword>
<evidence type="ECO:0000259" key="13">
    <source>
        <dbReference type="PROSITE" id="PS50089"/>
    </source>
</evidence>
<accession>A0A3B3ZDV5</accession>
<dbReference type="Ensembl" id="ENSPMGT00000002903.1">
    <property type="protein sequence ID" value="ENSPMGP00000002742.1"/>
    <property type="gene ID" value="ENSPMGG00000002394.1"/>
</dbReference>
<evidence type="ECO:0000313" key="15">
    <source>
        <dbReference type="Proteomes" id="UP000261520"/>
    </source>
</evidence>
<dbReference type="Proteomes" id="UP000261520">
    <property type="component" value="Unplaced"/>
</dbReference>
<dbReference type="STRING" id="409849.ENSPMGP00000002742"/>
<evidence type="ECO:0000256" key="5">
    <source>
        <dbReference type="ARBA" id="ARBA00022723"/>
    </source>
</evidence>
<keyword evidence="8" id="KW-0833">Ubl conjugation pathway</keyword>
<evidence type="ECO:0000256" key="9">
    <source>
        <dbReference type="ARBA" id="ARBA00022833"/>
    </source>
</evidence>
<evidence type="ECO:0000256" key="8">
    <source>
        <dbReference type="ARBA" id="ARBA00022786"/>
    </source>
</evidence>
<evidence type="ECO:0000256" key="10">
    <source>
        <dbReference type="ARBA" id="ARBA00023242"/>
    </source>
</evidence>
<keyword evidence="6" id="KW-0227">DNA damage</keyword>
<feature type="compositionally biased region" description="Basic and acidic residues" evidence="12">
    <location>
        <begin position="85"/>
        <end position="114"/>
    </location>
</feature>
<dbReference type="GO" id="GO:0031491">
    <property type="term" value="F:nucleosome binding"/>
    <property type="evidence" value="ECO:0007669"/>
    <property type="project" value="TreeGrafter"/>
</dbReference>
<keyword evidence="7 11" id="KW-0863">Zinc-finger</keyword>
<dbReference type="PANTHER" id="PTHR23328:SF1">
    <property type="entry name" value="E3 UBIQUITIN-PROTEIN LIGASE RNF168"/>
    <property type="match status" value="1"/>
</dbReference>
<dbReference type="InterPro" id="IPR018957">
    <property type="entry name" value="Znf_C3HC4_RING-type"/>
</dbReference>
<dbReference type="Pfam" id="PF00097">
    <property type="entry name" value="zf-C3HC4"/>
    <property type="match status" value="1"/>
</dbReference>
<comment type="subcellular location">
    <subcellularLocation>
        <location evidence="2">Nucleus</location>
    </subcellularLocation>
</comment>
<evidence type="ECO:0000256" key="6">
    <source>
        <dbReference type="ARBA" id="ARBA00022763"/>
    </source>
</evidence>
<evidence type="ECO:0000256" key="2">
    <source>
        <dbReference type="ARBA" id="ARBA00004123"/>
    </source>
</evidence>
<evidence type="ECO:0000256" key="12">
    <source>
        <dbReference type="SAM" id="MobiDB-lite"/>
    </source>
</evidence>
<evidence type="ECO:0000256" key="11">
    <source>
        <dbReference type="PROSITE-ProRule" id="PRU00175"/>
    </source>
</evidence>
<feature type="region of interest" description="Disordered" evidence="12">
    <location>
        <begin position="85"/>
        <end position="121"/>
    </location>
</feature>
<dbReference type="GO" id="GO:0061630">
    <property type="term" value="F:ubiquitin protein ligase activity"/>
    <property type="evidence" value="ECO:0007669"/>
    <property type="project" value="UniProtKB-EC"/>
</dbReference>
<dbReference type="PANTHER" id="PTHR23328">
    <property type="entry name" value="RING-TYPE DOMAIN-CONTAINING PROTEIN"/>
    <property type="match status" value="1"/>
</dbReference>
<dbReference type="GO" id="GO:0035861">
    <property type="term" value="C:site of double-strand break"/>
    <property type="evidence" value="ECO:0007669"/>
    <property type="project" value="TreeGrafter"/>
</dbReference>
<dbReference type="GO" id="GO:0005634">
    <property type="term" value="C:nucleus"/>
    <property type="evidence" value="ECO:0007669"/>
    <property type="project" value="UniProtKB-SubCell"/>
</dbReference>
<dbReference type="EC" id="2.3.2.27" evidence="3"/>
<evidence type="ECO:0000256" key="7">
    <source>
        <dbReference type="ARBA" id="ARBA00022771"/>
    </source>
</evidence>
<dbReference type="AlphaFoldDB" id="A0A3B3ZDV5"/>
<dbReference type="GO" id="GO:0006302">
    <property type="term" value="P:double-strand break repair"/>
    <property type="evidence" value="ECO:0007669"/>
    <property type="project" value="TreeGrafter"/>
</dbReference>
<dbReference type="InterPro" id="IPR001841">
    <property type="entry name" value="Znf_RING"/>
</dbReference>
<dbReference type="PROSITE" id="PS50089">
    <property type="entry name" value="ZF_RING_2"/>
    <property type="match status" value="1"/>
</dbReference>
<keyword evidence="10" id="KW-0539">Nucleus</keyword>
<keyword evidence="15" id="KW-1185">Reference proteome</keyword>
<dbReference type="InterPro" id="IPR013083">
    <property type="entry name" value="Znf_RING/FYVE/PHD"/>
</dbReference>
<dbReference type="SUPFAM" id="SSF57850">
    <property type="entry name" value="RING/U-box"/>
    <property type="match status" value="1"/>
</dbReference>
<proteinExistence type="predicted"/>
<reference evidence="14" key="2">
    <citation type="submission" date="2025-09" db="UniProtKB">
        <authorList>
            <consortium name="Ensembl"/>
        </authorList>
    </citation>
    <scope>IDENTIFICATION</scope>
</reference>
<evidence type="ECO:0000313" key="14">
    <source>
        <dbReference type="Ensembl" id="ENSPMGP00000002742.1"/>
    </source>
</evidence>
<evidence type="ECO:0000256" key="3">
    <source>
        <dbReference type="ARBA" id="ARBA00012483"/>
    </source>
</evidence>
<dbReference type="SMART" id="SM00184">
    <property type="entry name" value="RING"/>
    <property type="match status" value="1"/>
</dbReference>
<dbReference type="InterPro" id="IPR051657">
    <property type="entry name" value="RNF168/RNF169_E3_ubiq-ligase"/>
</dbReference>
<evidence type="ECO:0000256" key="1">
    <source>
        <dbReference type="ARBA" id="ARBA00000900"/>
    </source>
</evidence>
<organism evidence="14 15">
    <name type="scientific">Periophthalmus magnuspinnatus</name>
    <dbReference type="NCBI Taxonomy" id="409849"/>
    <lineage>
        <taxon>Eukaryota</taxon>
        <taxon>Metazoa</taxon>
        <taxon>Chordata</taxon>
        <taxon>Craniata</taxon>
        <taxon>Vertebrata</taxon>
        <taxon>Euteleostomi</taxon>
        <taxon>Actinopterygii</taxon>
        <taxon>Neopterygii</taxon>
        <taxon>Teleostei</taxon>
        <taxon>Neoteleostei</taxon>
        <taxon>Acanthomorphata</taxon>
        <taxon>Gobiaria</taxon>
        <taxon>Gobiiformes</taxon>
        <taxon>Gobioidei</taxon>
        <taxon>Gobiidae</taxon>
        <taxon>Oxudercinae</taxon>
        <taxon>Periophthalmus</taxon>
    </lineage>
</organism>
<dbReference type="GO" id="GO:0008270">
    <property type="term" value="F:zinc ion binding"/>
    <property type="evidence" value="ECO:0007669"/>
    <property type="project" value="UniProtKB-KW"/>
</dbReference>
<sequence length="121" mass="14257">RHIESDALPGSYCLCPICLEIFMEPVTLLCTHTFCKVCFLESVDKSTLCCPLCRKRVSTWVREHSRNNSLVNEALWERIQREFPQSAERRREEEHTGKRREEEHTGKRREEEHTGTLIGKK</sequence>
<comment type="catalytic activity">
    <reaction evidence="1">
        <text>S-ubiquitinyl-[E2 ubiquitin-conjugating enzyme]-L-cysteine + [acceptor protein]-L-lysine = [E2 ubiquitin-conjugating enzyme]-L-cysteine + N(6)-ubiquitinyl-[acceptor protein]-L-lysine.</text>
        <dbReference type="EC" id="2.3.2.27"/>
    </reaction>
</comment>
<reference evidence="14" key="1">
    <citation type="submission" date="2025-08" db="UniProtKB">
        <authorList>
            <consortium name="Ensembl"/>
        </authorList>
    </citation>
    <scope>IDENTIFICATION</scope>
</reference>
<feature type="domain" description="RING-type" evidence="13">
    <location>
        <begin position="15"/>
        <end position="54"/>
    </location>
</feature>
<protein>
    <recommendedName>
        <fullName evidence="3">RING-type E3 ubiquitin transferase</fullName>
        <ecNumber evidence="3">2.3.2.27</ecNumber>
    </recommendedName>
</protein>
<keyword evidence="9" id="KW-0862">Zinc</keyword>
<dbReference type="Gene3D" id="3.30.40.10">
    <property type="entry name" value="Zinc/RING finger domain, C3HC4 (zinc finger)"/>
    <property type="match status" value="1"/>
</dbReference>
<keyword evidence="5" id="KW-0479">Metal-binding</keyword>